<comment type="similarity">
    <text evidence="2">Belongs to the LysR transcriptional regulatory family.</text>
</comment>
<dbReference type="GO" id="GO:0006351">
    <property type="term" value="P:DNA-templated transcription"/>
    <property type="evidence" value="ECO:0007669"/>
    <property type="project" value="TreeGrafter"/>
</dbReference>
<comment type="function">
    <text evidence="1">NodD regulates the expression of the nodABCFE genes which encode other nodulation proteins. NodD is also a negative regulator of its own expression. Binds flavonoids as inducers.</text>
</comment>
<evidence type="ECO:0000313" key="8">
    <source>
        <dbReference type="Proteomes" id="UP000051380"/>
    </source>
</evidence>
<comment type="caution">
    <text evidence="7">The sequence shown here is derived from an EMBL/GenBank/DDBJ whole genome shotgun (WGS) entry which is preliminary data.</text>
</comment>
<dbReference type="RefSeq" id="WP_057028291.1">
    <property type="nucleotide sequence ID" value="NZ_LJYF01000029.1"/>
</dbReference>
<dbReference type="InterPro" id="IPR036390">
    <property type="entry name" value="WH_DNA-bd_sf"/>
</dbReference>
<evidence type="ECO:0000313" key="7">
    <source>
        <dbReference type="EMBL" id="KRP94301.1"/>
    </source>
</evidence>
<organism evidence="7 8">
    <name type="scientific">Bradyrhizobium yuanmingense</name>
    <dbReference type="NCBI Taxonomy" id="108015"/>
    <lineage>
        <taxon>Bacteria</taxon>
        <taxon>Pseudomonadati</taxon>
        <taxon>Pseudomonadota</taxon>
        <taxon>Alphaproteobacteria</taxon>
        <taxon>Hyphomicrobiales</taxon>
        <taxon>Nitrobacteraceae</taxon>
        <taxon>Bradyrhizobium</taxon>
    </lineage>
</organism>
<accession>A0A0R3CDX6</accession>
<dbReference type="InterPro" id="IPR000847">
    <property type="entry name" value="LysR_HTH_N"/>
</dbReference>
<evidence type="ECO:0000259" key="6">
    <source>
        <dbReference type="PROSITE" id="PS50931"/>
    </source>
</evidence>
<evidence type="ECO:0000256" key="1">
    <source>
        <dbReference type="ARBA" id="ARBA00003502"/>
    </source>
</evidence>
<evidence type="ECO:0000256" key="4">
    <source>
        <dbReference type="ARBA" id="ARBA00023125"/>
    </source>
</evidence>
<dbReference type="Pfam" id="PF00126">
    <property type="entry name" value="HTH_1"/>
    <property type="match status" value="1"/>
</dbReference>
<dbReference type="GO" id="GO:0043565">
    <property type="term" value="F:sequence-specific DNA binding"/>
    <property type="evidence" value="ECO:0007669"/>
    <property type="project" value="TreeGrafter"/>
</dbReference>
<evidence type="ECO:0000256" key="3">
    <source>
        <dbReference type="ARBA" id="ARBA00023015"/>
    </source>
</evidence>
<dbReference type="STRING" id="108015.GA0061099_1003110"/>
<dbReference type="GO" id="GO:0003700">
    <property type="term" value="F:DNA-binding transcription factor activity"/>
    <property type="evidence" value="ECO:0007669"/>
    <property type="project" value="InterPro"/>
</dbReference>
<sequence length="303" mass="34100">MDRLTSLEVFSRVVETGGFSAAARKFNMSTTMVSNHVQALEDRLGVRLLHRTTRKVNLTEIGKAYYDRCVQILADIEQADDIASELQSVPRGTLRIHVATHMVPFVAPIAAKLLSTYPELKIDLRMGEAEVDLIEEGYDVALRMTQPPDSSLIVRSLATWRHVLCCSHDYIEKHGRVQKLDELTGHNCGRHLNYPFGDEWRFLDRKGTPASVRVSGSFVTNSGEALREVALEGAAICLMAGFLIQDDLEAGRLVRLLPEYRTVELSMNAVYPHRHHLSAKVRTFIDLLVHHSAEQQKLINPYS</sequence>
<dbReference type="SUPFAM" id="SSF53850">
    <property type="entry name" value="Periplasmic binding protein-like II"/>
    <property type="match status" value="1"/>
</dbReference>
<keyword evidence="3" id="KW-0805">Transcription regulation</keyword>
<dbReference type="PANTHER" id="PTHR30537">
    <property type="entry name" value="HTH-TYPE TRANSCRIPTIONAL REGULATOR"/>
    <property type="match status" value="1"/>
</dbReference>
<reference evidence="7 8" key="1">
    <citation type="submission" date="2015-09" db="EMBL/GenBank/DDBJ databases">
        <title>Draft Genome Sequence of the Strain BR 3267 (Bradyrhizobium yuanmingense) recommended as inoculant for cowpea in Brazil.</title>
        <authorList>
            <person name="Simoes-Araujo J.L."/>
            <person name="Zilli J.E."/>
        </authorList>
    </citation>
    <scope>NUCLEOTIDE SEQUENCE [LARGE SCALE GENOMIC DNA]</scope>
    <source>
        <strain evidence="7 8">BR3267</strain>
    </source>
</reference>
<dbReference type="FunFam" id="1.10.10.10:FF:000001">
    <property type="entry name" value="LysR family transcriptional regulator"/>
    <property type="match status" value="1"/>
</dbReference>
<name>A0A0R3CDX6_9BRAD</name>
<dbReference type="OrthoDB" id="9813056at2"/>
<dbReference type="PROSITE" id="PS50931">
    <property type="entry name" value="HTH_LYSR"/>
    <property type="match status" value="1"/>
</dbReference>
<dbReference type="Gene3D" id="1.10.10.10">
    <property type="entry name" value="Winged helix-like DNA-binding domain superfamily/Winged helix DNA-binding domain"/>
    <property type="match status" value="1"/>
</dbReference>
<evidence type="ECO:0000256" key="5">
    <source>
        <dbReference type="ARBA" id="ARBA00023163"/>
    </source>
</evidence>
<dbReference type="InterPro" id="IPR058163">
    <property type="entry name" value="LysR-type_TF_proteobact-type"/>
</dbReference>
<evidence type="ECO:0000256" key="2">
    <source>
        <dbReference type="ARBA" id="ARBA00009437"/>
    </source>
</evidence>
<dbReference type="EMBL" id="LJYF01000029">
    <property type="protein sequence ID" value="KRP94301.1"/>
    <property type="molecule type" value="Genomic_DNA"/>
</dbReference>
<keyword evidence="5" id="KW-0804">Transcription</keyword>
<protein>
    <submittedName>
        <fullName evidence="7">LysR family transcriptional regulator</fullName>
    </submittedName>
</protein>
<dbReference type="PANTHER" id="PTHR30537:SF5">
    <property type="entry name" value="HTH-TYPE TRANSCRIPTIONAL ACTIVATOR TTDR-RELATED"/>
    <property type="match status" value="1"/>
</dbReference>
<gene>
    <name evidence="7" type="ORF">AOQ72_24160</name>
</gene>
<dbReference type="AlphaFoldDB" id="A0A0R3CDX6"/>
<keyword evidence="4" id="KW-0238">DNA-binding</keyword>
<feature type="domain" description="HTH lysR-type" evidence="6">
    <location>
        <begin position="1"/>
        <end position="59"/>
    </location>
</feature>
<dbReference type="Pfam" id="PF03466">
    <property type="entry name" value="LysR_substrate"/>
    <property type="match status" value="1"/>
</dbReference>
<dbReference type="Proteomes" id="UP000051380">
    <property type="component" value="Unassembled WGS sequence"/>
</dbReference>
<dbReference type="InterPro" id="IPR036388">
    <property type="entry name" value="WH-like_DNA-bd_sf"/>
</dbReference>
<dbReference type="SUPFAM" id="SSF46785">
    <property type="entry name" value="Winged helix' DNA-binding domain"/>
    <property type="match status" value="1"/>
</dbReference>
<dbReference type="InterPro" id="IPR005119">
    <property type="entry name" value="LysR_subst-bd"/>
</dbReference>
<dbReference type="Gene3D" id="3.40.190.290">
    <property type="match status" value="1"/>
</dbReference>
<dbReference type="CDD" id="cd08422">
    <property type="entry name" value="PBP2_CrgA_like"/>
    <property type="match status" value="1"/>
</dbReference>
<proteinExistence type="inferred from homology"/>